<evidence type="ECO:0000313" key="1">
    <source>
        <dbReference type="EMBL" id="TFY69309.1"/>
    </source>
</evidence>
<dbReference type="GO" id="GO:0005739">
    <property type="term" value="C:mitochondrion"/>
    <property type="evidence" value="ECO:0007669"/>
    <property type="project" value="TreeGrafter"/>
</dbReference>
<evidence type="ECO:0008006" key="3">
    <source>
        <dbReference type="Google" id="ProtNLM"/>
    </source>
</evidence>
<dbReference type="STRING" id="34475.A0A4Y9Z7F4"/>
<dbReference type="InterPro" id="IPR052279">
    <property type="entry name" value="EngB_GTPase"/>
</dbReference>
<name>A0A4Y9Z7F4_9APHY</name>
<reference evidence="1 2" key="1">
    <citation type="submission" date="2019-01" db="EMBL/GenBank/DDBJ databases">
        <title>Genome sequencing of the rare red list fungi Fomitopsis rosea.</title>
        <authorList>
            <person name="Buettner E."/>
            <person name="Kellner H."/>
        </authorList>
    </citation>
    <scope>NUCLEOTIDE SEQUENCE [LARGE SCALE GENOMIC DNA]</scope>
    <source>
        <strain evidence="1 2">DSM 105464</strain>
    </source>
</reference>
<evidence type="ECO:0000313" key="2">
    <source>
        <dbReference type="Proteomes" id="UP000298390"/>
    </source>
</evidence>
<protein>
    <recommendedName>
        <fullName evidence="3">G domain-containing protein</fullName>
    </recommendedName>
</protein>
<proteinExistence type="predicted"/>
<sequence>MAGGEFYTVLMQQSRKGLATSIHNMRPKDQSKAIRTYRQKEVLFTGHVEAGKSALLRAVVNHKSLITCSLRSNGEVIMLMGVGKGKPLGSFPAKLIIADSAGYDENHGSLVKLCMQIRPQLRRVFLMVDAAKGLREPDQSMLQHIANITHPRFSVQPVLTKMDLIEPENRDQVSQRIHEAIQGRKKVGDRGDAP</sequence>
<dbReference type="PANTHER" id="PTHR46498:SF1">
    <property type="entry name" value="GTP-BINDING PROTEIN 8"/>
    <property type="match status" value="1"/>
</dbReference>
<dbReference type="AlphaFoldDB" id="A0A4Y9Z7F4"/>
<dbReference type="Proteomes" id="UP000298390">
    <property type="component" value="Unassembled WGS sequence"/>
</dbReference>
<accession>A0A4Y9Z7F4</accession>
<dbReference type="EMBL" id="SEKV01000012">
    <property type="protein sequence ID" value="TFY69309.1"/>
    <property type="molecule type" value="Genomic_DNA"/>
</dbReference>
<gene>
    <name evidence="1" type="ORF">EVJ58_g486</name>
</gene>
<organism evidence="1 2">
    <name type="scientific">Rhodofomes roseus</name>
    <dbReference type="NCBI Taxonomy" id="34475"/>
    <lineage>
        <taxon>Eukaryota</taxon>
        <taxon>Fungi</taxon>
        <taxon>Dikarya</taxon>
        <taxon>Basidiomycota</taxon>
        <taxon>Agaricomycotina</taxon>
        <taxon>Agaricomycetes</taxon>
        <taxon>Polyporales</taxon>
        <taxon>Rhodofomes</taxon>
    </lineage>
</organism>
<dbReference type="SUPFAM" id="SSF52540">
    <property type="entry name" value="P-loop containing nucleoside triphosphate hydrolases"/>
    <property type="match status" value="1"/>
</dbReference>
<dbReference type="InterPro" id="IPR027417">
    <property type="entry name" value="P-loop_NTPase"/>
</dbReference>
<dbReference type="Gene3D" id="3.40.50.300">
    <property type="entry name" value="P-loop containing nucleotide triphosphate hydrolases"/>
    <property type="match status" value="1"/>
</dbReference>
<dbReference type="PANTHER" id="PTHR46498">
    <property type="entry name" value="GTP-BINDING PROTEIN 8"/>
    <property type="match status" value="1"/>
</dbReference>
<comment type="caution">
    <text evidence="1">The sequence shown here is derived from an EMBL/GenBank/DDBJ whole genome shotgun (WGS) entry which is preliminary data.</text>
</comment>